<gene>
    <name evidence="1" type="ORF">D5086_001774</name>
</gene>
<comment type="caution">
    <text evidence="1">The sequence shown here is derived from an EMBL/GenBank/DDBJ whole genome shotgun (WGS) entry which is preliminary data.</text>
</comment>
<keyword evidence="2" id="KW-1185">Reference proteome</keyword>
<accession>A0ACC4D083</accession>
<proteinExistence type="predicted"/>
<reference evidence="1 2" key="1">
    <citation type="journal article" date="2024" name="Plant Biotechnol. J.">
        <title>Genome and CRISPR/Cas9 system of a widespread forest tree (Populus alba) in the world.</title>
        <authorList>
            <person name="Liu Y.J."/>
            <person name="Jiang P.F."/>
            <person name="Han X.M."/>
            <person name="Li X.Y."/>
            <person name="Wang H.M."/>
            <person name="Wang Y.J."/>
            <person name="Wang X.X."/>
            <person name="Zeng Q.Y."/>
        </authorList>
    </citation>
    <scope>NUCLEOTIDE SEQUENCE [LARGE SCALE GENOMIC DNA]</scope>
    <source>
        <strain evidence="2">cv. PAL-ZL1</strain>
    </source>
</reference>
<protein>
    <submittedName>
        <fullName evidence="1">Uncharacterized protein</fullName>
    </submittedName>
</protein>
<dbReference type="Proteomes" id="UP000309997">
    <property type="component" value="Unassembled WGS sequence"/>
</dbReference>
<dbReference type="EMBL" id="RCHU02000001">
    <property type="protein sequence ID" value="KAL3610754.1"/>
    <property type="molecule type" value="Genomic_DNA"/>
</dbReference>
<organism evidence="1 2">
    <name type="scientific">Populus alba</name>
    <name type="common">White poplar</name>
    <dbReference type="NCBI Taxonomy" id="43335"/>
    <lineage>
        <taxon>Eukaryota</taxon>
        <taxon>Viridiplantae</taxon>
        <taxon>Streptophyta</taxon>
        <taxon>Embryophyta</taxon>
        <taxon>Tracheophyta</taxon>
        <taxon>Spermatophyta</taxon>
        <taxon>Magnoliopsida</taxon>
        <taxon>eudicotyledons</taxon>
        <taxon>Gunneridae</taxon>
        <taxon>Pentapetalae</taxon>
        <taxon>rosids</taxon>
        <taxon>fabids</taxon>
        <taxon>Malpighiales</taxon>
        <taxon>Salicaceae</taxon>
        <taxon>Saliceae</taxon>
        <taxon>Populus</taxon>
    </lineage>
</organism>
<sequence length="133" mass="13611">MRRCRSRIGSGICVAADPESAAKSASLPISVSAAAESASLARSRIGSGICVAADCCIGSRICVAADPESAAESASLPISVSAAESLFYPGHPSVWMPLPKLISPLSRPSFRMPLAEANHSFVPAIPSDAISRS</sequence>
<evidence type="ECO:0000313" key="2">
    <source>
        <dbReference type="Proteomes" id="UP000309997"/>
    </source>
</evidence>
<name>A0ACC4D083_POPAL</name>
<evidence type="ECO:0000313" key="1">
    <source>
        <dbReference type="EMBL" id="KAL3610754.1"/>
    </source>
</evidence>